<feature type="transmembrane region" description="Helical" evidence="6">
    <location>
        <begin position="346"/>
        <end position="362"/>
    </location>
</feature>
<dbReference type="EMBL" id="BTFZ01000011">
    <property type="protein sequence ID" value="GMM36710.1"/>
    <property type="molecule type" value="Genomic_DNA"/>
</dbReference>
<keyword evidence="8" id="KW-1185">Reference proteome</keyword>
<feature type="transmembrane region" description="Helical" evidence="6">
    <location>
        <begin position="465"/>
        <end position="487"/>
    </location>
</feature>
<comment type="caution">
    <text evidence="7">The sequence shown here is derived from an EMBL/GenBank/DDBJ whole genome shotgun (WGS) entry which is preliminary data.</text>
</comment>
<comment type="subcellular location">
    <subcellularLocation>
        <location evidence="1">Membrane</location>
        <topology evidence="1">Multi-pass membrane protein</topology>
    </subcellularLocation>
</comment>
<keyword evidence="5 6" id="KW-0472">Membrane</keyword>
<evidence type="ECO:0000256" key="3">
    <source>
        <dbReference type="ARBA" id="ARBA00022692"/>
    </source>
</evidence>
<evidence type="ECO:0008006" key="9">
    <source>
        <dbReference type="Google" id="ProtNLM"/>
    </source>
</evidence>
<dbReference type="InterPro" id="IPR011701">
    <property type="entry name" value="MFS"/>
</dbReference>
<evidence type="ECO:0000256" key="4">
    <source>
        <dbReference type="ARBA" id="ARBA00022989"/>
    </source>
</evidence>
<dbReference type="GO" id="GO:0022857">
    <property type="term" value="F:transmembrane transporter activity"/>
    <property type="evidence" value="ECO:0007669"/>
    <property type="project" value="InterPro"/>
</dbReference>
<organism evidence="7 8">
    <name type="scientific">Saccharomycopsis crataegensis</name>
    <dbReference type="NCBI Taxonomy" id="43959"/>
    <lineage>
        <taxon>Eukaryota</taxon>
        <taxon>Fungi</taxon>
        <taxon>Dikarya</taxon>
        <taxon>Ascomycota</taxon>
        <taxon>Saccharomycotina</taxon>
        <taxon>Saccharomycetes</taxon>
        <taxon>Saccharomycopsidaceae</taxon>
        <taxon>Saccharomycopsis</taxon>
    </lineage>
</organism>
<dbReference type="RefSeq" id="XP_064853706.1">
    <property type="nucleotide sequence ID" value="XM_064997634.1"/>
</dbReference>
<keyword evidence="2" id="KW-0813">Transport</keyword>
<dbReference type="InterPro" id="IPR036259">
    <property type="entry name" value="MFS_trans_sf"/>
</dbReference>
<dbReference type="Gene3D" id="1.20.1250.20">
    <property type="entry name" value="MFS general substrate transporter like domains"/>
    <property type="match status" value="1"/>
</dbReference>
<feature type="transmembrane region" description="Helical" evidence="6">
    <location>
        <begin position="233"/>
        <end position="256"/>
    </location>
</feature>
<keyword evidence="3 6" id="KW-0812">Transmembrane</keyword>
<reference evidence="7 8" key="1">
    <citation type="journal article" date="2023" name="Elife">
        <title>Identification of key yeast species and microbe-microbe interactions impacting larval growth of Drosophila in the wild.</title>
        <authorList>
            <person name="Mure A."/>
            <person name="Sugiura Y."/>
            <person name="Maeda R."/>
            <person name="Honda K."/>
            <person name="Sakurai N."/>
            <person name="Takahashi Y."/>
            <person name="Watada M."/>
            <person name="Katoh T."/>
            <person name="Gotoh A."/>
            <person name="Gotoh Y."/>
            <person name="Taniguchi I."/>
            <person name="Nakamura K."/>
            <person name="Hayashi T."/>
            <person name="Katayama T."/>
            <person name="Uemura T."/>
            <person name="Hattori Y."/>
        </authorList>
    </citation>
    <scope>NUCLEOTIDE SEQUENCE [LARGE SCALE GENOMIC DNA]</scope>
    <source>
        <strain evidence="7 8">SC-9</strain>
    </source>
</reference>
<evidence type="ECO:0000256" key="1">
    <source>
        <dbReference type="ARBA" id="ARBA00004141"/>
    </source>
</evidence>
<evidence type="ECO:0000256" key="2">
    <source>
        <dbReference type="ARBA" id="ARBA00022448"/>
    </source>
</evidence>
<dbReference type="Pfam" id="PF07690">
    <property type="entry name" value="MFS_1"/>
    <property type="match status" value="1"/>
</dbReference>
<keyword evidence="4 6" id="KW-1133">Transmembrane helix</keyword>
<proteinExistence type="predicted"/>
<evidence type="ECO:0000256" key="5">
    <source>
        <dbReference type="ARBA" id="ARBA00023136"/>
    </source>
</evidence>
<dbReference type="SUPFAM" id="SSF103473">
    <property type="entry name" value="MFS general substrate transporter"/>
    <property type="match status" value="1"/>
</dbReference>
<evidence type="ECO:0000313" key="7">
    <source>
        <dbReference type="EMBL" id="GMM36710.1"/>
    </source>
</evidence>
<evidence type="ECO:0000256" key="6">
    <source>
        <dbReference type="SAM" id="Phobius"/>
    </source>
</evidence>
<protein>
    <recommendedName>
        <fullName evidence="9">Major facilitator superfamily (MFS) profile domain-containing protein</fullName>
    </recommendedName>
</protein>
<dbReference type="GeneID" id="90074685"/>
<evidence type="ECO:0000313" key="8">
    <source>
        <dbReference type="Proteomes" id="UP001360560"/>
    </source>
</evidence>
<feature type="transmembrane region" description="Helical" evidence="6">
    <location>
        <begin position="304"/>
        <end position="326"/>
    </location>
</feature>
<feature type="transmembrane region" description="Helical" evidence="6">
    <location>
        <begin position="112"/>
        <end position="133"/>
    </location>
</feature>
<gene>
    <name evidence="7" type="ORF">DASC09_040350</name>
</gene>
<sequence length="526" mass="60103">MSDLYLKEQTSQSVSEEQINSAIAKTFPDDALGLDDGQETQYLSEESKNLRIEELAQSYGINNRKLVHKIDLFLIPPFCLLFFVSFLNKSYISFCFMDGFPQEFGIDYMKIGYSWAAFFVPYLVFQSFSNVVLKYIRPHFWIFLTVTVYGCISIGSAYTKHYPAFIACQFLHGLFQSATETSIYYILSHYYQREESQIRFSIIYSMCSLGGMVGTLINVGAELHLDGHNGLSSWRWVLIIEGAITLFSSLILFFTFPDFPEGARFFSDNETVFLIKKLEVFAGKSGYNLNFTARDVLSTIADPLIFLPAIMCFVVTFNAYFLNLLWPTSIYLLGYTGLEGGRRTCYVWICSFVWTLFTAFLSDRVKIRFPFFIFNCFITLACFGALFHHLDEMTHSVTKYTTGSLLIIANYAAIPTVICWSSMNLGGHLRKSIGISLEISMGSLGGMLSFWAFVSDDGNTERYKIGYAASTSLTTFACIICLIYVGYCYKQNQKKQTAEYRQKWNMLSDKQRVLKGDSNPEFTYMY</sequence>
<feature type="transmembrane region" description="Helical" evidence="6">
    <location>
        <begin position="140"/>
        <end position="158"/>
    </location>
</feature>
<name>A0AAV5QR06_9ASCO</name>
<dbReference type="GO" id="GO:0005886">
    <property type="term" value="C:plasma membrane"/>
    <property type="evidence" value="ECO:0007669"/>
    <property type="project" value="TreeGrafter"/>
</dbReference>
<feature type="transmembrane region" description="Helical" evidence="6">
    <location>
        <begin position="199"/>
        <end position="221"/>
    </location>
</feature>
<feature type="transmembrane region" description="Helical" evidence="6">
    <location>
        <begin position="72"/>
        <end position="92"/>
    </location>
</feature>
<dbReference type="AlphaFoldDB" id="A0AAV5QR06"/>
<dbReference type="PANTHER" id="PTHR43791">
    <property type="entry name" value="PERMEASE-RELATED"/>
    <property type="match status" value="1"/>
</dbReference>
<dbReference type="PANTHER" id="PTHR43791:SF46">
    <property type="entry name" value="MAJOR FACILITATOR SUPERFAMILY (MFS) PROFILE DOMAIN-CONTAINING PROTEIN-RELATED"/>
    <property type="match status" value="1"/>
</dbReference>
<feature type="transmembrane region" description="Helical" evidence="6">
    <location>
        <begin position="369"/>
        <end position="388"/>
    </location>
</feature>
<accession>A0AAV5QR06</accession>
<dbReference type="Proteomes" id="UP001360560">
    <property type="component" value="Unassembled WGS sequence"/>
</dbReference>
<feature type="transmembrane region" description="Helical" evidence="6">
    <location>
        <begin position="400"/>
        <end position="421"/>
    </location>
</feature>
<feature type="transmembrane region" description="Helical" evidence="6">
    <location>
        <begin position="433"/>
        <end position="453"/>
    </location>
</feature>
<feature type="transmembrane region" description="Helical" evidence="6">
    <location>
        <begin position="164"/>
        <end position="187"/>
    </location>
</feature>